<organism evidence="2 3">
    <name type="scientific">Streblomastix strix</name>
    <dbReference type="NCBI Taxonomy" id="222440"/>
    <lineage>
        <taxon>Eukaryota</taxon>
        <taxon>Metamonada</taxon>
        <taxon>Preaxostyla</taxon>
        <taxon>Oxymonadida</taxon>
        <taxon>Streblomastigidae</taxon>
        <taxon>Streblomastix</taxon>
    </lineage>
</organism>
<dbReference type="AlphaFoldDB" id="A0A5J4Q4S2"/>
<comment type="caution">
    <text evidence="2">The sequence shown here is derived from an EMBL/GenBank/DDBJ whole genome shotgun (WGS) entry which is preliminary data.</text>
</comment>
<evidence type="ECO:0000256" key="1">
    <source>
        <dbReference type="SAM" id="MobiDB-lite"/>
    </source>
</evidence>
<name>A0A5J4Q4S2_9EUKA</name>
<feature type="non-terminal residue" evidence="2">
    <location>
        <position position="59"/>
    </location>
</feature>
<gene>
    <name evidence="2" type="ORF">EZS28_055379</name>
</gene>
<evidence type="ECO:0000313" key="2">
    <source>
        <dbReference type="EMBL" id="KAA6315683.1"/>
    </source>
</evidence>
<reference evidence="2 3" key="1">
    <citation type="submission" date="2019-03" db="EMBL/GenBank/DDBJ databases">
        <title>Single cell metagenomics reveals metabolic interactions within the superorganism composed of flagellate Streblomastix strix and complex community of Bacteroidetes bacteria on its surface.</title>
        <authorList>
            <person name="Treitli S.C."/>
            <person name="Kolisko M."/>
            <person name="Husnik F."/>
            <person name="Keeling P."/>
            <person name="Hampl V."/>
        </authorList>
    </citation>
    <scope>NUCLEOTIDE SEQUENCE [LARGE SCALE GENOMIC DNA]</scope>
    <source>
        <strain evidence="2">ST1C</strain>
    </source>
</reference>
<accession>A0A5J4Q4S2</accession>
<dbReference type="EMBL" id="SNRW01047313">
    <property type="protein sequence ID" value="KAA6315683.1"/>
    <property type="molecule type" value="Genomic_DNA"/>
</dbReference>
<feature type="compositionally biased region" description="Basic and acidic residues" evidence="1">
    <location>
        <begin position="1"/>
        <end position="10"/>
    </location>
</feature>
<evidence type="ECO:0000313" key="3">
    <source>
        <dbReference type="Proteomes" id="UP000324800"/>
    </source>
</evidence>
<protein>
    <submittedName>
        <fullName evidence="2">Uncharacterized protein</fullName>
    </submittedName>
</protein>
<dbReference type="Proteomes" id="UP000324800">
    <property type="component" value="Unassembled WGS sequence"/>
</dbReference>
<feature type="region of interest" description="Disordered" evidence="1">
    <location>
        <begin position="1"/>
        <end position="59"/>
    </location>
</feature>
<sequence>MFKNQRKEENSSDTSTHQLGLEHCDIMNADPGASDIPFDEESSQVLDASSKFHSRIFPD</sequence>
<proteinExistence type="predicted"/>